<feature type="domain" description="Periplasmic binding protein" evidence="4">
    <location>
        <begin position="51"/>
        <end position="290"/>
    </location>
</feature>
<gene>
    <name evidence="5" type="ORF">H0B56_03280</name>
</gene>
<dbReference type="PANTHER" id="PTHR30036">
    <property type="entry name" value="D-XYLOSE-BINDING PERIPLASMIC PROTEIN"/>
    <property type="match status" value="1"/>
</dbReference>
<feature type="signal peptide" evidence="3">
    <location>
        <begin position="1"/>
        <end position="23"/>
    </location>
</feature>
<proteinExistence type="inferred from homology"/>
<dbReference type="GO" id="GO:0030246">
    <property type="term" value="F:carbohydrate binding"/>
    <property type="evidence" value="ECO:0007669"/>
    <property type="project" value="TreeGrafter"/>
</dbReference>
<dbReference type="SUPFAM" id="SSF53822">
    <property type="entry name" value="Periplasmic binding protein-like I"/>
    <property type="match status" value="1"/>
</dbReference>
<accession>A0A838A7L4</accession>
<evidence type="ECO:0000313" key="5">
    <source>
        <dbReference type="EMBL" id="MBA0124557.1"/>
    </source>
</evidence>
<dbReference type="InterPro" id="IPR028082">
    <property type="entry name" value="Peripla_BP_I"/>
</dbReference>
<dbReference type="RefSeq" id="WP_180891410.1">
    <property type="nucleotide sequence ID" value="NZ_JACCKD010000001.1"/>
</dbReference>
<dbReference type="InterPro" id="IPR050555">
    <property type="entry name" value="Bact_Solute-Bind_Prot2"/>
</dbReference>
<evidence type="ECO:0000313" key="6">
    <source>
        <dbReference type="Proteomes" id="UP000582974"/>
    </source>
</evidence>
<evidence type="ECO:0000256" key="1">
    <source>
        <dbReference type="ARBA" id="ARBA00004196"/>
    </source>
</evidence>
<reference evidence="5 6" key="1">
    <citation type="submission" date="2020-07" db="EMBL/GenBank/DDBJ databases">
        <title>Genome of Haloechinothrix sp.</title>
        <authorList>
            <person name="Tang S.-K."/>
            <person name="Yang L."/>
            <person name="Zhu W.-Y."/>
        </authorList>
    </citation>
    <scope>NUCLEOTIDE SEQUENCE [LARGE SCALE GENOMIC DNA]</scope>
    <source>
        <strain evidence="5 6">YIM 98757</strain>
    </source>
</reference>
<protein>
    <submittedName>
        <fullName evidence="5">Substrate-binding domain-containing protein</fullName>
    </submittedName>
</protein>
<dbReference type="EMBL" id="JACCKD010000001">
    <property type="protein sequence ID" value="MBA0124557.1"/>
    <property type="molecule type" value="Genomic_DNA"/>
</dbReference>
<comment type="similarity">
    <text evidence="2">Belongs to the bacterial solute-binding protein 2 family.</text>
</comment>
<organism evidence="5 6">
    <name type="scientific">Haloechinothrix aidingensis</name>
    <dbReference type="NCBI Taxonomy" id="2752311"/>
    <lineage>
        <taxon>Bacteria</taxon>
        <taxon>Bacillati</taxon>
        <taxon>Actinomycetota</taxon>
        <taxon>Actinomycetes</taxon>
        <taxon>Pseudonocardiales</taxon>
        <taxon>Pseudonocardiaceae</taxon>
        <taxon>Haloechinothrix</taxon>
    </lineage>
</organism>
<dbReference type="Gene3D" id="3.40.50.2300">
    <property type="match status" value="2"/>
</dbReference>
<dbReference type="PROSITE" id="PS51257">
    <property type="entry name" value="PROKAR_LIPOPROTEIN"/>
    <property type="match status" value="1"/>
</dbReference>
<dbReference type="AlphaFoldDB" id="A0A838A7L4"/>
<feature type="chain" id="PRO_5038474984" evidence="3">
    <location>
        <begin position="24"/>
        <end position="327"/>
    </location>
</feature>
<dbReference type="Pfam" id="PF13407">
    <property type="entry name" value="Peripla_BP_4"/>
    <property type="match status" value="1"/>
</dbReference>
<keyword evidence="6" id="KW-1185">Reference proteome</keyword>
<dbReference type="GO" id="GO:0030288">
    <property type="term" value="C:outer membrane-bounded periplasmic space"/>
    <property type="evidence" value="ECO:0007669"/>
    <property type="project" value="TreeGrafter"/>
</dbReference>
<name>A0A838A7L4_9PSEU</name>
<dbReference type="PANTHER" id="PTHR30036:SF7">
    <property type="entry name" value="ABC TRANSPORTER PERIPLASMIC-BINDING PROTEIN YPHF"/>
    <property type="match status" value="1"/>
</dbReference>
<evidence type="ECO:0000256" key="3">
    <source>
        <dbReference type="SAM" id="SignalP"/>
    </source>
</evidence>
<dbReference type="InterPro" id="IPR025997">
    <property type="entry name" value="SBP_2_dom"/>
</dbReference>
<evidence type="ECO:0000256" key="2">
    <source>
        <dbReference type="ARBA" id="ARBA00007639"/>
    </source>
</evidence>
<dbReference type="Proteomes" id="UP000582974">
    <property type="component" value="Unassembled WGS sequence"/>
</dbReference>
<evidence type="ECO:0000259" key="4">
    <source>
        <dbReference type="Pfam" id="PF13407"/>
    </source>
</evidence>
<comment type="subcellular location">
    <subcellularLocation>
        <location evidence="1">Cell envelope</location>
    </subcellularLocation>
</comment>
<sequence length="327" mass="34357">MSHTIRRAGFAATLAGALAFATACSSEGGQQAQDEAVEKPELDVALITHAVPGDTFWDIVRAGAEDAAAKSNINLQYHGDPEVREQANLVDNAIDQGVDGIALTLATPEGLEGAVQRANEAGIPVVGLNSGIEDWEELGVLQYFGTDEALAGTAFGERLSEETDADKALCVIQEQGHVALETRCGSLADAFDGDTEKLYVDGADMPSVQSGIQAKLQEDSEIDYVVTLGAPYAMTALDSVDGAGSDATVATFDLNTEAAEAIKEGDIEFAVDQQPYLQGYLAIDSFWLYAHNGNYSGGGEEPVLTGPAFVDSENIDEIAEFAAEGTR</sequence>
<comment type="caution">
    <text evidence="5">The sequence shown here is derived from an EMBL/GenBank/DDBJ whole genome shotgun (WGS) entry which is preliminary data.</text>
</comment>
<keyword evidence="3" id="KW-0732">Signal</keyword>